<comment type="subunit">
    <text evidence="1">Heterodimer of an alpha and a beta chain.</text>
</comment>
<feature type="domain" description="Methylmalonyl-CoA mutase alpha/beta chain catalytic" evidence="3">
    <location>
        <begin position="50"/>
        <end position="562"/>
    </location>
</feature>
<dbReference type="NCBIfam" id="TIGR00641">
    <property type="entry name" value="acid_CoA_mut_N"/>
    <property type="match status" value="1"/>
</dbReference>
<evidence type="ECO:0000256" key="2">
    <source>
        <dbReference type="ARBA" id="ARBA00023235"/>
    </source>
</evidence>
<proteinExistence type="predicted"/>
<comment type="caution">
    <text evidence="4">The sequence shown here is derived from an EMBL/GenBank/DDBJ whole genome shotgun (WGS) entry which is preliminary data.</text>
</comment>
<sequence length="570" mass="63366">MSESRSDSTRRLAGDELIKAVTDDVADWEGDELAAFVARAPESREEYRSGSGLPVKRVYTPADLPESWDEIGLPGRYPYTRGPYPTMYRGRNWTMRQIAGFGQAEETNARFRYLIEQGQTGLSVDFDMPTLMGLDSDDPMSLGEVGREGVAIDVLPDMEALFDGIDLEKISVSMTINPSAWILLAMYVAVAQDRGCDLNKLSGTIQNDILKEYIAQKEWVFPIRPSMRIVRDTVVYCSEHMARYNPVNISGYHISEAGANALQEIAFTMAVTRAYVEDVVAAGVDVDSFASRLSFFFVSQADLFEEVAKFRAVRRYYAKMMRERFGAQNPQSMRLRFHAQTAAATLTKPQPLNNIVRTALQALSAVLGGAQSLHTNGLDEAYTIPSELAMKVALRTQQILADETGVTSVIDPLGGSYYVENLTSELERGIDDYMARIDEMGGVVAAIEQGFFQREISDTAYDFARRKASGDRPVIGVNKYVDAENDQKVEVHKLDPESEARQIGRLKQVRENRDQQRAEAALERLLTLARDDSANLMPATIEAVRAHLSMGEITGALRGVFGSYTETPVF</sequence>
<evidence type="ECO:0000313" key="5">
    <source>
        <dbReference type="Proteomes" id="UP001597114"/>
    </source>
</evidence>
<evidence type="ECO:0000313" key="4">
    <source>
        <dbReference type="EMBL" id="MFD1518543.1"/>
    </source>
</evidence>
<evidence type="ECO:0000259" key="3">
    <source>
        <dbReference type="Pfam" id="PF01642"/>
    </source>
</evidence>
<protein>
    <submittedName>
        <fullName evidence="4">Methylmalonyl-CoA mutase family protein</fullName>
    </submittedName>
</protein>
<dbReference type="RefSeq" id="WP_344729613.1">
    <property type="nucleotide sequence ID" value="NZ_BAAAUS010000063.1"/>
</dbReference>
<keyword evidence="5" id="KW-1185">Reference proteome</keyword>
<dbReference type="PANTHER" id="PTHR48101:SF1">
    <property type="entry name" value="METHYLMALONYL-COA MUTASE, LARGE SUBUNIT"/>
    <property type="match status" value="1"/>
</dbReference>
<evidence type="ECO:0000256" key="1">
    <source>
        <dbReference type="ARBA" id="ARBA00011870"/>
    </source>
</evidence>
<organism evidence="4 5">
    <name type="scientific">Pseudonocardia yunnanensis</name>
    <dbReference type="NCBI Taxonomy" id="58107"/>
    <lineage>
        <taxon>Bacteria</taxon>
        <taxon>Bacillati</taxon>
        <taxon>Actinomycetota</taxon>
        <taxon>Actinomycetes</taxon>
        <taxon>Pseudonocardiales</taxon>
        <taxon>Pseudonocardiaceae</taxon>
        <taxon>Pseudonocardia</taxon>
    </lineage>
</organism>
<gene>
    <name evidence="4" type="ORF">ACFSJD_13670</name>
</gene>
<dbReference type="Pfam" id="PF01642">
    <property type="entry name" value="MM_CoA_mutase"/>
    <property type="match status" value="1"/>
</dbReference>
<dbReference type="InterPro" id="IPR016176">
    <property type="entry name" value="Cbl-dep_enz_cat"/>
</dbReference>
<dbReference type="Gene3D" id="3.20.20.240">
    <property type="entry name" value="Methylmalonyl-CoA mutase"/>
    <property type="match status" value="1"/>
</dbReference>
<dbReference type="PANTHER" id="PTHR48101">
    <property type="entry name" value="METHYLMALONYL-COA MUTASE, MITOCHONDRIAL-RELATED"/>
    <property type="match status" value="1"/>
</dbReference>
<dbReference type="EMBL" id="JBHUCO010000013">
    <property type="protein sequence ID" value="MFD1518543.1"/>
    <property type="molecule type" value="Genomic_DNA"/>
</dbReference>
<dbReference type="SUPFAM" id="SSF51703">
    <property type="entry name" value="Cobalamin (vitamin B12)-dependent enzymes"/>
    <property type="match status" value="1"/>
</dbReference>
<dbReference type="InterPro" id="IPR006098">
    <property type="entry name" value="MMCoA_mutase_a_cat"/>
</dbReference>
<accession>A0ABW4ES76</accession>
<keyword evidence="2" id="KW-0413">Isomerase</keyword>
<name>A0ABW4ES76_9PSEU</name>
<dbReference type="CDD" id="cd03680">
    <property type="entry name" value="MM_CoA_mutase_ICM_like"/>
    <property type="match status" value="1"/>
</dbReference>
<dbReference type="Proteomes" id="UP001597114">
    <property type="component" value="Unassembled WGS sequence"/>
</dbReference>
<dbReference type="InterPro" id="IPR006099">
    <property type="entry name" value="MeMalonylCoA_mutase_a/b_cat"/>
</dbReference>
<reference evidence="5" key="1">
    <citation type="journal article" date="2019" name="Int. J. Syst. Evol. Microbiol.">
        <title>The Global Catalogue of Microorganisms (GCM) 10K type strain sequencing project: providing services to taxonomists for standard genome sequencing and annotation.</title>
        <authorList>
            <consortium name="The Broad Institute Genomics Platform"/>
            <consortium name="The Broad Institute Genome Sequencing Center for Infectious Disease"/>
            <person name="Wu L."/>
            <person name="Ma J."/>
        </authorList>
    </citation>
    <scope>NUCLEOTIDE SEQUENCE [LARGE SCALE GENOMIC DNA]</scope>
    <source>
        <strain evidence="5">CCM 7043</strain>
    </source>
</reference>